<dbReference type="GeneID" id="28845437"/>
<dbReference type="PANTHER" id="PTHR13847">
    <property type="entry name" value="SARCOSINE DEHYDROGENASE-RELATED"/>
    <property type="match status" value="1"/>
</dbReference>
<dbReference type="PANTHER" id="PTHR13847:SF213">
    <property type="entry name" value="DEPENDENT OXIDOREDUCTASE, PUTATIVE-RELATED"/>
    <property type="match status" value="1"/>
</dbReference>
<evidence type="ECO:0000313" key="2">
    <source>
        <dbReference type="EMBL" id="OAQ74086.1"/>
    </source>
</evidence>
<comment type="caution">
    <text evidence="2">The sequence shown here is derived from an EMBL/GenBank/DDBJ whole genome shotgun (WGS) entry which is preliminary data.</text>
</comment>
<dbReference type="Pfam" id="PF01266">
    <property type="entry name" value="DAO"/>
    <property type="match status" value="1"/>
</dbReference>
<dbReference type="GO" id="GO:0005737">
    <property type="term" value="C:cytoplasm"/>
    <property type="evidence" value="ECO:0007669"/>
    <property type="project" value="TreeGrafter"/>
</dbReference>
<evidence type="ECO:0000313" key="3">
    <source>
        <dbReference type="Proteomes" id="UP000078397"/>
    </source>
</evidence>
<dbReference type="EMBL" id="LSBJ02000001">
    <property type="protein sequence ID" value="OAQ74086.1"/>
    <property type="molecule type" value="Genomic_DNA"/>
</dbReference>
<dbReference type="SUPFAM" id="SSF51905">
    <property type="entry name" value="FAD/NAD(P)-binding domain"/>
    <property type="match status" value="1"/>
</dbReference>
<accession>A0A179G8F4</accession>
<dbReference type="Gene3D" id="3.30.9.10">
    <property type="entry name" value="D-Amino Acid Oxidase, subunit A, domain 2"/>
    <property type="match status" value="1"/>
</dbReference>
<evidence type="ECO:0000259" key="1">
    <source>
        <dbReference type="Pfam" id="PF01266"/>
    </source>
</evidence>
<dbReference type="AlphaFoldDB" id="A0A179G8F4"/>
<gene>
    <name evidence="2" type="ORF">VFPPC_01660</name>
</gene>
<reference evidence="2 3" key="1">
    <citation type="journal article" date="2016" name="PLoS Pathog.">
        <title>Biosynthesis of antibiotic leucinostatins in bio-control fungus Purpureocillium lilacinum and their inhibition on phytophthora revealed by genome mining.</title>
        <authorList>
            <person name="Wang G."/>
            <person name="Liu Z."/>
            <person name="Lin R."/>
            <person name="Li E."/>
            <person name="Mao Z."/>
            <person name="Ling J."/>
            <person name="Yang Y."/>
            <person name="Yin W.B."/>
            <person name="Xie B."/>
        </authorList>
    </citation>
    <scope>NUCLEOTIDE SEQUENCE [LARGE SCALE GENOMIC DNA]</scope>
    <source>
        <strain evidence="2">170</strain>
    </source>
</reference>
<dbReference type="Proteomes" id="UP000078397">
    <property type="component" value="Unassembled WGS sequence"/>
</dbReference>
<dbReference type="InterPro" id="IPR006076">
    <property type="entry name" value="FAD-dep_OxRdtase"/>
</dbReference>
<keyword evidence="3" id="KW-1185">Reference proteome</keyword>
<feature type="domain" description="FAD dependent oxidoreductase" evidence="1">
    <location>
        <begin position="57"/>
        <end position="464"/>
    </location>
</feature>
<protein>
    <submittedName>
        <fullName evidence="2">FAD dependent oxidoreductase</fullName>
    </submittedName>
</protein>
<name>A0A179G8F4_METCM</name>
<dbReference type="InterPro" id="IPR036188">
    <property type="entry name" value="FAD/NAD-bd_sf"/>
</dbReference>
<dbReference type="RefSeq" id="XP_018150169.1">
    <property type="nucleotide sequence ID" value="XM_018281443.1"/>
</dbReference>
<sequence>MAHSVQSKFPESVKAKLVSQINADPGIPKSNPTLPTWQIPLHPLSDVQSETLPSFTDFAIIGSGITGCSVAKHILEHELAHDKKVMVLDARTLTSGATSRNAGFMLSHVPSHFGEFTQGFGKEGAEAIAKFCKRTLENLSALITEQGSDVEKACEKRAVEAVIAFKDEELFNECIPSIKLYEESFPEERGVIKVIGQTEIEQNYNLKGAKGALCIPAHVFWPYRLITRVFESLLRTCKDRFSIETNTAVTSITYSPESDSGYPYVLATSRGSIRATKVFHCTNGFSGHLLPRLRGKIYPLRLTMSSQGRGRQFPNLGAQNCWMFYSMPAYDDESGVFTSGMYYMQQNAKTGDLFFGGEKQLLEEKVTSDDTKVSAVSIENVSSILPTLFLEGWDDPKTGAAHDPEIHRIWSGIAAATPDQLPLVGKIPLSITGRGIEGSEWIAAGYNGYGMTQCWSAGEAIARMALGEPVPNWLPEMYLATEERLKDDGRMGSEAAIHAIA</sequence>
<organism evidence="2 3">
    <name type="scientific">Pochonia chlamydosporia 170</name>
    <dbReference type="NCBI Taxonomy" id="1380566"/>
    <lineage>
        <taxon>Eukaryota</taxon>
        <taxon>Fungi</taxon>
        <taxon>Dikarya</taxon>
        <taxon>Ascomycota</taxon>
        <taxon>Pezizomycotina</taxon>
        <taxon>Sordariomycetes</taxon>
        <taxon>Hypocreomycetidae</taxon>
        <taxon>Hypocreales</taxon>
        <taxon>Clavicipitaceae</taxon>
        <taxon>Pochonia</taxon>
    </lineage>
</organism>
<proteinExistence type="predicted"/>
<dbReference type="KEGG" id="pchm:VFPPC_01660"/>
<dbReference type="Gene3D" id="3.50.50.60">
    <property type="entry name" value="FAD/NAD(P)-binding domain"/>
    <property type="match status" value="1"/>
</dbReference>
<dbReference type="OrthoDB" id="429143at2759"/>